<sequence>MFSLRKAIAVVIALCIAIAGGQVIRLDCNRDFQTQVRNAPEGAELVGSMDCTFTLSQEVQIGKPLRIRNFRAQLRPGLGNTAAMIISSRGVQLFDFELIGNKDTVSFEDRESLLRVNAGGFSIINGTFVNSSRDGITVVPVGSTRTPITGGSIRNIYGYGVERDVVAVNSRHGLLTSRIYINGVEGYDSAQKGAVEVADGCQWIFVQNVYCERCFYAVSIQDHIRRERAGDAESQIQANHHIRFYNIRGRDLRYGVISETSPIGHSDITYTRLEFSDCRQAVYLRYMNDVSMRFLQVEQPKTGSPIVLAEECNRVRLSNAVFRNSRHRGIAIATNDCTELYVGSVVLESDTQFWAGLRVEVPPSLTGVPVTTAYNRFEAARNGVIIRRFRG</sequence>
<name>A0AAV8UN12_9RHOD</name>
<feature type="chain" id="PRO_5043474066" description="Right handed beta helix domain-containing protein" evidence="1">
    <location>
        <begin position="22"/>
        <end position="391"/>
    </location>
</feature>
<dbReference type="Gene3D" id="2.160.20.10">
    <property type="entry name" value="Single-stranded right-handed beta-helix, Pectin lyase-like"/>
    <property type="match status" value="1"/>
</dbReference>
<dbReference type="InterPro" id="IPR006626">
    <property type="entry name" value="PbH1"/>
</dbReference>
<dbReference type="InterPro" id="IPR011050">
    <property type="entry name" value="Pectin_lyase_fold/virulence"/>
</dbReference>
<dbReference type="InterPro" id="IPR012334">
    <property type="entry name" value="Pectin_lyas_fold"/>
</dbReference>
<keyword evidence="1" id="KW-0732">Signal</keyword>
<dbReference type="SUPFAM" id="SSF51126">
    <property type="entry name" value="Pectin lyase-like"/>
    <property type="match status" value="1"/>
</dbReference>
<evidence type="ECO:0000313" key="2">
    <source>
        <dbReference type="EMBL" id="KAJ8903429.1"/>
    </source>
</evidence>
<dbReference type="EMBL" id="JAMWBK010000007">
    <property type="protein sequence ID" value="KAJ8903429.1"/>
    <property type="molecule type" value="Genomic_DNA"/>
</dbReference>
<dbReference type="Proteomes" id="UP001157974">
    <property type="component" value="Unassembled WGS sequence"/>
</dbReference>
<evidence type="ECO:0000313" key="3">
    <source>
        <dbReference type="Proteomes" id="UP001157974"/>
    </source>
</evidence>
<evidence type="ECO:0008006" key="4">
    <source>
        <dbReference type="Google" id="ProtNLM"/>
    </source>
</evidence>
<organism evidence="2 3">
    <name type="scientific">Rhodosorus marinus</name>
    <dbReference type="NCBI Taxonomy" id="101924"/>
    <lineage>
        <taxon>Eukaryota</taxon>
        <taxon>Rhodophyta</taxon>
        <taxon>Stylonematophyceae</taxon>
        <taxon>Stylonematales</taxon>
        <taxon>Stylonemataceae</taxon>
        <taxon>Rhodosorus</taxon>
    </lineage>
</organism>
<keyword evidence="3" id="KW-1185">Reference proteome</keyword>
<gene>
    <name evidence="2" type="ORF">NDN08_004537</name>
</gene>
<proteinExistence type="predicted"/>
<comment type="caution">
    <text evidence="2">The sequence shown here is derived from an EMBL/GenBank/DDBJ whole genome shotgun (WGS) entry which is preliminary data.</text>
</comment>
<reference evidence="2 3" key="1">
    <citation type="journal article" date="2023" name="Nat. Commun.">
        <title>Origin of minicircular mitochondrial genomes in red algae.</title>
        <authorList>
            <person name="Lee Y."/>
            <person name="Cho C.H."/>
            <person name="Lee Y.M."/>
            <person name="Park S.I."/>
            <person name="Yang J.H."/>
            <person name="West J.A."/>
            <person name="Bhattacharya D."/>
            <person name="Yoon H.S."/>
        </authorList>
    </citation>
    <scope>NUCLEOTIDE SEQUENCE [LARGE SCALE GENOMIC DNA]</scope>
    <source>
        <strain evidence="2 3">CCMP1338</strain>
        <tissue evidence="2">Whole cell</tissue>
    </source>
</reference>
<feature type="signal peptide" evidence="1">
    <location>
        <begin position="1"/>
        <end position="21"/>
    </location>
</feature>
<evidence type="ECO:0000256" key="1">
    <source>
        <dbReference type="SAM" id="SignalP"/>
    </source>
</evidence>
<dbReference type="AlphaFoldDB" id="A0AAV8UN12"/>
<protein>
    <recommendedName>
        <fullName evidence="4">Right handed beta helix domain-containing protein</fullName>
    </recommendedName>
</protein>
<dbReference type="SMART" id="SM00710">
    <property type="entry name" value="PbH1"/>
    <property type="match status" value="4"/>
</dbReference>
<accession>A0AAV8UN12</accession>